<dbReference type="EMBL" id="CAICTM010000626">
    <property type="protein sequence ID" value="CAB9514029.1"/>
    <property type="molecule type" value="Genomic_DNA"/>
</dbReference>
<dbReference type="Proteomes" id="UP001153069">
    <property type="component" value="Unassembled WGS sequence"/>
</dbReference>
<protein>
    <submittedName>
        <fullName evidence="2">Uncharacterized protein</fullName>
    </submittedName>
</protein>
<gene>
    <name evidence="2" type="ORF">SEMRO_627_G177920.1</name>
</gene>
<sequence length="1666" mass="182603">MIEVPIVFPSQGSAPQRYVVDDANKVVQRLEESSKKKPSASEAWVDGSSYGLLCGSSSMSPLTFSSGATAILTTSTLMEDPGILVVALAGSDSQKSPVTVELDLQSAMSKDFGHTVKVQAFVQMLRNGMECVRLVLVSNNAVVVTLRLHPESLETDSDLEVLKIKEISSEQAAGSTLTSTMVGFASPFVIVIALSPLLMSINLHTQKCEEWRESQCKEDMKARQSTYSSLKSTAANMVFGRPDDGVVDMRPTSALCISSSANMEADPTFVFTLHSDGTIRRWTVTDQSLFPLEVYPISIRSLPDNKSWSDVHNAVYLSARLYKHIYVLAAHIQTDSPNDDPSNPSSNDHVVVASGYQDCRDMSPEISSQVLEVPSRATGLIGMDFAPGKRAALLAMFRSSADDNHAGTTIAVRYPPSVVSIVENKPYVYPVEDFLDGVAQMERARMDALGADDELEGTSALSLEDELHEIDARFMKHLFRPAHPRGIGSMTAPADRHIRTAISKVLYGRMRYIRTEGMSIELETLRAMQDWCSTENRKLMALTPRKKSPGKEAATGEPAPKMSATSVYDSYVAASEAGAGDEMETEDLDSVVDSTDGERIRLLGMHASRWRRLLAAIWEEEQSVRLPLGLYLLPSSIGELPDSAVIVRAGFTSIVVGDSPGNAPPGALTELDEAALKLIKLIESNPDTHRQILSIERRIWRNIATPQADDMEPSDFAEEFSRVVDIAFDLSRGALFSVQEQKRLGQSLEAASLDSLLQALQQVKGKGIMNESRGSDDFCNHATVGSQFANSHLRQAVNSFSARCIDSSRRLLLARYLLILHLVRSSQLSTASFHLYVRSLAVGWVGAQRVATPSSTKSTPSLFRRTQRPKLRQGATTSAMDALLSSIPRPALVWECPTRLVVSLSQEIHGRSFKPVLMQTQNLGETNGSILPELSALPGSSNHGTVTDYPNLALRLMSPIVALSSRMETPNVANLRKETLAQCILMHVDSDRQRMTAEEKSAMRVKACELLAMTSSGAGSPRQVKAALEILQQSSQSMSELQEQEKISLAQELQRLVYDTRGEIRNEVIRLANLDTVKTLFVCLVRHMDERSEAAVKLLLPKFMFLSSLMRRVDILQDHVSPNKEANVLILSFIKGAIADLHDIFPPEFSVGMPENQSLYNRLFHVAVSAGEWSQAFDACVNNPASNRRIESFKTLVSSMADAGAMGEMLDKFSLLTTPTPQSQPLDLYDIAVDTLEEQCSQDLYSVRANSLDPSIAAPDHAGALYALHVSRGEWRKAAQALDLRFTNALRSLGRPSGDRGQASNFVVAREKLIVEDVVLASTAAANVLSLVEETAAQFLISGDKTGSNSRIDQFVTCTDLLCRAVWSLIFRKLAEDRSTDLSEWCLSPSGVVSPFVDRAAIDLISEGGYFLCHLLLAIAVSKTSASPSLPKVLFEETLDQLLDRVFPQSSEHVPKSRPSLSQLRYMLSSLSISPAGTPFVSTSRIMKRPQRIQAAGTAASSALLQKLTYLQTDADHPYGLHVAQRFLDKGCLPPDWLEGLLISGTALFPGDPSALLSLYLRRGMVLEACSVACAMLDSQKEKAATQGTGLPEKGDIYFLPHKKIDILWNLLEIALRKEGIDPSTKSKVIQGQQTLCKGLEEHFERIQRSELGLRSMRTLNSPGFF</sequence>
<evidence type="ECO:0000256" key="1">
    <source>
        <dbReference type="SAM" id="MobiDB-lite"/>
    </source>
</evidence>
<dbReference type="PANTHER" id="PTHR21286">
    <property type="entry name" value="NUCLEAR PORE COMPLEX PROTEIN NUP160"/>
    <property type="match status" value="1"/>
</dbReference>
<dbReference type="InterPro" id="IPR021717">
    <property type="entry name" value="Nucleoporin_Nup160"/>
</dbReference>
<keyword evidence="3" id="KW-1185">Reference proteome</keyword>
<dbReference type="GO" id="GO:0017056">
    <property type="term" value="F:structural constituent of nuclear pore"/>
    <property type="evidence" value="ECO:0007669"/>
    <property type="project" value="TreeGrafter"/>
</dbReference>
<accession>A0A9N8E546</accession>
<reference evidence="2" key="1">
    <citation type="submission" date="2020-06" db="EMBL/GenBank/DDBJ databases">
        <authorList>
            <consortium name="Plant Systems Biology data submission"/>
        </authorList>
    </citation>
    <scope>NUCLEOTIDE SEQUENCE</scope>
    <source>
        <strain evidence="2">D6</strain>
    </source>
</reference>
<dbReference type="PANTHER" id="PTHR21286:SF0">
    <property type="entry name" value="NUCLEAR PORE COMPLEX PROTEIN NUP160"/>
    <property type="match status" value="1"/>
</dbReference>
<evidence type="ECO:0000313" key="3">
    <source>
        <dbReference type="Proteomes" id="UP001153069"/>
    </source>
</evidence>
<dbReference type="GO" id="GO:0005643">
    <property type="term" value="C:nuclear pore"/>
    <property type="evidence" value="ECO:0007669"/>
    <property type="project" value="UniProtKB-ARBA"/>
</dbReference>
<evidence type="ECO:0000313" key="2">
    <source>
        <dbReference type="EMBL" id="CAB9514029.1"/>
    </source>
</evidence>
<organism evidence="2 3">
    <name type="scientific">Seminavis robusta</name>
    <dbReference type="NCBI Taxonomy" id="568900"/>
    <lineage>
        <taxon>Eukaryota</taxon>
        <taxon>Sar</taxon>
        <taxon>Stramenopiles</taxon>
        <taxon>Ochrophyta</taxon>
        <taxon>Bacillariophyta</taxon>
        <taxon>Bacillariophyceae</taxon>
        <taxon>Bacillariophycidae</taxon>
        <taxon>Naviculales</taxon>
        <taxon>Naviculaceae</taxon>
        <taxon>Seminavis</taxon>
    </lineage>
</organism>
<name>A0A9N8E546_9STRA</name>
<dbReference type="OrthoDB" id="39472at2759"/>
<proteinExistence type="predicted"/>
<feature type="region of interest" description="Disordered" evidence="1">
    <location>
        <begin position="542"/>
        <end position="562"/>
    </location>
</feature>
<comment type="caution">
    <text evidence="2">The sequence shown here is derived from an EMBL/GenBank/DDBJ whole genome shotgun (WGS) entry which is preliminary data.</text>
</comment>